<dbReference type="Proteomes" id="UP001569511">
    <property type="component" value="Unassembled WGS sequence"/>
</dbReference>
<organism evidence="1 2">
    <name type="scientific">Pseudomonas ficuserectae</name>
    <dbReference type="NCBI Taxonomy" id="53410"/>
    <lineage>
        <taxon>Bacteria</taxon>
        <taxon>Pseudomonadati</taxon>
        <taxon>Pseudomonadota</taxon>
        <taxon>Gammaproteobacteria</taxon>
        <taxon>Pseudomonadales</taxon>
        <taxon>Pseudomonadaceae</taxon>
        <taxon>Pseudomonas</taxon>
    </lineage>
</organism>
<accession>A0ABV4Q429</accession>
<evidence type="ECO:0000313" key="2">
    <source>
        <dbReference type="Proteomes" id="UP001569511"/>
    </source>
</evidence>
<evidence type="ECO:0000313" key="1">
    <source>
        <dbReference type="EMBL" id="MFA0978476.1"/>
    </source>
</evidence>
<name>A0ABV4Q429_9PSED</name>
<reference evidence="1 2" key="1">
    <citation type="submission" date="2024-06" db="EMBL/GenBank/DDBJ databases">
        <title>Genome sequences for Pseudomonas syringae strains with characterized LPS.</title>
        <authorList>
            <person name="Baltrus D.A."/>
            <person name="Krings L."/>
        </authorList>
    </citation>
    <scope>NUCLEOTIDE SEQUENCE [LARGE SCALE GENOMIC DNA]</scope>
    <source>
        <strain evidence="1 2">NCPPB79</strain>
    </source>
</reference>
<proteinExistence type="predicted"/>
<protein>
    <submittedName>
        <fullName evidence="1">Uncharacterized protein</fullName>
    </submittedName>
</protein>
<dbReference type="EMBL" id="JBGMSW010000020">
    <property type="protein sequence ID" value="MFA0978476.1"/>
    <property type="molecule type" value="Genomic_DNA"/>
</dbReference>
<feature type="non-terminal residue" evidence="1">
    <location>
        <position position="1"/>
    </location>
</feature>
<keyword evidence="2" id="KW-1185">Reference proteome</keyword>
<comment type="caution">
    <text evidence="1">The sequence shown here is derived from an EMBL/GenBank/DDBJ whole genome shotgun (WGS) entry which is preliminary data.</text>
</comment>
<gene>
    <name evidence="1" type="ORF">ACDH57_24140</name>
</gene>
<sequence length="74" mass="8880">HTKYEIYFNVRKDDHKNTVKLFIESVYVRDEHAENEPVNFKKEDKITAWKLFLKRARGQPVRGHKGNNLKLGKR</sequence>